<sequence length="172" mass="20007">MIETERLILIPLNHDQLLKYIKDDHSLEKEFNLFPTKKNISAELQEALWQTILPNVFDKDKNYLYHTLWTIISKPDHRMVGDICFVGEPDANGEIEIGYGTYEEFRNRGFMTEAIARIIEWAKEQQNVKSISASTEIENVASYSILKKNNFIKIAEGEGMYAWKLDFSQSIL</sequence>
<dbReference type="CDD" id="cd04301">
    <property type="entry name" value="NAT_SF"/>
    <property type="match status" value="1"/>
</dbReference>
<feature type="domain" description="N-acetyltransferase" evidence="1">
    <location>
        <begin position="23"/>
        <end position="172"/>
    </location>
</feature>
<evidence type="ECO:0000313" key="3">
    <source>
        <dbReference type="Proteomes" id="UP001501081"/>
    </source>
</evidence>
<keyword evidence="3" id="KW-1185">Reference proteome</keyword>
<proteinExistence type="predicted"/>
<dbReference type="EMBL" id="BAABAK010000020">
    <property type="protein sequence ID" value="GAA3983950.1"/>
    <property type="molecule type" value="Genomic_DNA"/>
</dbReference>
<evidence type="ECO:0000259" key="1">
    <source>
        <dbReference type="PROSITE" id="PS51186"/>
    </source>
</evidence>
<dbReference type="InterPro" id="IPR016181">
    <property type="entry name" value="Acyl_CoA_acyltransferase"/>
</dbReference>
<dbReference type="Gene3D" id="3.40.630.30">
    <property type="match status" value="1"/>
</dbReference>
<protein>
    <submittedName>
        <fullName evidence="2">GNAT family N-acetyltransferase</fullName>
    </submittedName>
</protein>
<organism evidence="2 3">
    <name type="scientific">Pedobacter ginsengiterrae</name>
    <dbReference type="NCBI Taxonomy" id="871696"/>
    <lineage>
        <taxon>Bacteria</taxon>
        <taxon>Pseudomonadati</taxon>
        <taxon>Bacteroidota</taxon>
        <taxon>Sphingobacteriia</taxon>
        <taxon>Sphingobacteriales</taxon>
        <taxon>Sphingobacteriaceae</taxon>
        <taxon>Pedobacter</taxon>
    </lineage>
</organism>
<name>A0ABP7QL71_9SPHI</name>
<accession>A0ABP7QL71</accession>
<dbReference type="SUPFAM" id="SSF55729">
    <property type="entry name" value="Acyl-CoA N-acyltransferases (Nat)"/>
    <property type="match status" value="1"/>
</dbReference>
<dbReference type="Pfam" id="PF13302">
    <property type="entry name" value="Acetyltransf_3"/>
    <property type="match status" value="1"/>
</dbReference>
<comment type="caution">
    <text evidence="2">The sequence shown here is derived from an EMBL/GenBank/DDBJ whole genome shotgun (WGS) entry which is preliminary data.</text>
</comment>
<dbReference type="Proteomes" id="UP001501081">
    <property type="component" value="Unassembled WGS sequence"/>
</dbReference>
<dbReference type="InterPro" id="IPR051531">
    <property type="entry name" value="N-acetyltransferase"/>
</dbReference>
<reference evidence="3" key="1">
    <citation type="journal article" date="2019" name="Int. J. Syst. Evol. Microbiol.">
        <title>The Global Catalogue of Microorganisms (GCM) 10K type strain sequencing project: providing services to taxonomists for standard genome sequencing and annotation.</title>
        <authorList>
            <consortium name="The Broad Institute Genomics Platform"/>
            <consortium name="The Broad Institute Genome Sequencing Center for Infectious Disease"/>
            <person name="Wu L."/>
            <person name="Ma J."/>
        </authorList>
    </citation>
    <scope>NUCLEOTIDE SEQUENCE [LARGE SCALE GENOMIC DNA]</scope>
    <source>
        <strain evidence="3">JCM 17338</strain>
    </source>
</reference>
<dbReference type="PANTHER" id="PTHR43792:SF13">
    <property type="entry name" value="ACETYLTRANSFERASE"/>
    <property type="match status" value="1"/>
</dbReference>
<dbReference type="InterPro" id="IPR000182">
    <property type="entry name" value="GNAT_dom"/>
</dbReference>
<dbReference type="PANTHER" id="PTHR43792">
    <property type="entry name" value="GNAT FAMILY, PUTATIVE (AFU_ORTHOLOGUE AFUA_3G00765)-RELATED-RELATED"/>
    <property type="match status" value="1"/>
</dbReference>
<dbReference type="RefSeq" id="WP_344769866.1">
    <property type="nucleotide sequence ID" value="NZ_BAABAK010000020.1"/>
</dbReference>
<gene>
    <name evidence="2" type="ORF">GCM10022246_39700</name>
</gene>
<dbReference type="PROSITE" id="PS51186">
    <property type="entry name" value="GNAT"/>
    <property type="match status" value="1"/>
</dbReference>
<evidence type="ECO:0000313" key="2">
    <source>
        <dbReference type="EMBL" id="GAA3983950.1"/>
    </source>
</evidence>